<dbReference type="Proteomes" id="UP001230649">
    <property type="component" value="Unassembled WGS sequence"/>
</dbReference>
<dbReference type="EMBL" id="JASBWS010000014">
    <property type="protein sequence ID" value="KAJ9112848.1"/>
    <property type="molecule type" value="Genomic_DNA"/>
</dbReference>
<sequence length="988" mass="108980">MAPEQQYNGHGGRDKERERTSFATPTNGPKDRVGPYILGVEIGKGSFATVYKGYIHKTREAVAIKAVSRGKLTPKLLENLEGEINIMKACIHRNVVALRECIKNEHFIYLIMDFCSGGDLSIYIRKRGKLASLDYHLPDSSGRTEGQMVFWPHPAVGGLDDFVVRNFLGQLAEALKFLRAKNLIHRDIKPQNLLLQPPTDAEYASGHPLGIPMLKVADFGFARSLPAAALAETLCGSPLYMAPEILRYEKYDAKADLWSVGAVLFEMAVGKPPFKATNHVELLKKIERNDDRIRFPDEEPSSRDEMEDYSELRNAPPIAQDIKELIRKLLKKKPVMRMSFNEFFDCKVWAGCMKQPRKSSHAAYVDSRSPRTEPRRSSTAANMLPQQRLSEEQQFRPSSSPRTGDVTTISRKASEPKHSLPSSPSPRREYSKADTADGVQTPKAAPRDIKPDASRTVSSGSGRHARESTESSGKTKGMSSFRDRERERSFSGPSPRQTPEIKTPSSHDIASNRRLSSSRRSSNHGIAPDTEEEADRKIQDSDEYVVVEKRNVEVNVLADGKSDQLIISGFYAHILPGVELDAAAKRPEALSRRRSSRMSALTRPISALAAGASAAASAVAGGSPVSYSPPFTMSSTPPFALPPPAQHHRPPSFHSVSSSPNLQTRTRPVLVPHSVTNYGLGLTYHQTAQDAQHRQSESASPASHGLTRVLTSAGMRFFGSPTKVLGTLSRRPWNRARNVLALREQDPEEEALVQKLDDLGQKAFVVFDFADSKLVLCTPNAMRPSPSLGASGVSPSSYLPSVAARRRSSAASSVSTELSSAKLDTMCAEALVLYVKALSFLQHGVDLARQYWDNRASSAQGVPTSPEFNETVQWFRSRFNDCFEKAEWAKARCPENIPATAAFAERMLYDRAVELSRQSARLELEGEELLIAESGYETALGLLTAYCDPIMHDNQPLADSERVAAEKGKPRRIRPLVSFKCSSLSLAQ</sequence>
<organism evidence="1 2">
    <name type="scientific">Naganishia adeliensis</name>
    <dbReference type="NCBI Taxonomy" id="92952"/>
    <lineage>
        <taxon>Eukaryota</taxon>
        <taxon>Fungi</taxon>
        <taxon>Dikarya</taxon>
        <taxon>Basidiomycota</taxon>
        <taxon>Agaricomycotina</taxon>
        <taxon>Tremellomycetes</taxon>
        <taxon>Filobasidiales</taxon>
        <taxon>Filobasidiaceae</taxon>
        <taxon>Naganishia</taxon>
    </lineage>
</organism>
<protein>
    <submittedName>
        <fullName evidence="1">Uncharacterized protein</fullName>
    </submittedName>
</protein>
<accession>A0ACC2WN55</accession>
<evidence type="ECO:0000313" key="2">
    <source>
        <dbReference type="Proteomes" id="UP001230649"/>
    </source>
</evidence>
<evidence type="ECO:0000313" key="1">
    <source>
        <dbReference type="EMBL" id="KAJ9112848.1"/>
    </source>
</evidence>
<name>A0ACC2WN55_9TREE</name>
<gene>
    <name evidence="1" type="ORF">QFC20_002176</name>
</gene>
<comment type="caution">
    <text evidence="1">The sequence shown here is derived from an EMBL/GenBank/DDBJ whole genome shotgun (WGS) entry which is preliminary data.</text>
</comment>
<keyword evidence="2" id="KW-1185">Reference proteome</keyword>
<reference evidence="1" key="1">
    <citation type="submission" date="2023-04" db="EMBL/GenBank/DDBJ databases">
        <title>Draft Genome sequencing of Naganishia species isolated from polar environments using Oxford Nanopore Technology.</title>
        <authorList>
            <person name="Leo P."/>
            <person name="Venkateswaran K."/>
        </authorList>
    </citation>
    <scope>NUCLEOTIDE SEQUENCE</scope>
    <source>
        <strain evidence="1">MNA-CCFEE 5262</strain>
    </source>
</reference>
<proteinExistence type="predicted"/>